<dbReference type="Proteomes" id="UP001163603">
    <property type="component" value="Chromosome 4"/>
</dbReference>
<organism evidence="1 2">
    <name type="scientific">Pistacia integerrima</name>
    <dbReference type="NCBI Taxonomy" id="434235"/>
    <lineage>
        <taxon>Eukaryota</taxon>
        <taxon>Viridiplantae</taxon>
        <taxon>Streptophyta</taxon>
        <taxon>Embryophyta</taxon>
        <taxon>Tracheophyta</taxon>
        <taxon>Spermatophyta</taxon>
        <taxon>Magnoliopsida</taxon>
        <taxon>eudicotyledons</taxon>
        <taxon>Gunneridae</taxon>
        <taxon>Pentapetalae</taxon>
        <taxon>rosids</taxon>
        <taxon>malvids</taxon>
        <taxon>Sapindales</taxon>
        <taxon>Anacardiaceae</taxon>
        <taxon>Pistacia</taxon>
    </lineage>
</organism>
<keyword evidence="2" id="KW-1185">Reference proteome</keyword>
<name>A0ACC0YYI1_9ROSI</name>
<dbReference type="EMBL" id="CM047739">
    <property type="protein sequence ID" value="KAJ0042798.1"/>
    <property type="molecule type" value="Genomic_DNA"/>
</dbReference>
<proteinExistence type="predicted"/>
<evidence type="ECO:0000313" key="2">
    <source>
        <dbReference type="Proteomes" id="UP001163603"/>
    </source>
</evidence>
<gene>
    <name evidence="1" type="ORF">Pint_19093</name>
</gene>
<accession>A0ACC0YYI1</accession>
<evidence type="ECO:0000313" key="1">
    <source>
        <dbReference type="EMBL" id="KAJ0042798.1"/>
    </source>
</evidence>
<sequence length="70" mass="7983">MEAGEAGEIALNRVGQWEAEDGRSTKGRQKEEEFMKKTQEMVQVEEKLRIPIAQGLPWTTDEPEVSPLRI</sequence>
<protein>
    <submittedName>
        <fullName evidence="1">Uncharacterized protein</fullName>
    </submittedName>
</protein>
<reference evidence="2" key="1">
    <citation type="journal article" date="2023" name="G3 (Bethesda)">
        <title>Genome assembly and association tests identify interacting loci associated with vigor, precocity, and sex in interspecific pistachio rootstocks.</title>
        <authorList>
            <person name="Palmer W."/>
            <person name="Jacygrad E."/>
            <person name="Sagayaradj S."/>
            <person name="Cavanaugh K."/>
            <person name="Han R."/>
            <person name="Bertier L."/>
            <person name="Beede B."/>
            <person name="Kafkas S."/>
            <person name="Golino D."/>
            <person name="Preece J."/>
            <person name="Michelmore R."/>
        </authorList>
    </citation>
    <scope>NUCLEOTIDE SEQUENCE [LARGE SCALE GENOMIC DNA]</scope>
</reference>
<comment type="caution">
    <text evidence="1">The sequence shown here is derived from an EMBL/GenBank/DDBJ whole genome shotgun (WGS) entry which is preliminary data.</text>
</comment>